<dbReference type="PROSITE" id="PS51095">
    <property type="entry name" value="PTS_EIIA_TYPE_3"/>
    <property type="match status" value="1"/>
</dbReference>
<dbReference type="PANTHER" id="PTHR34382:SF7">
    <property type="entry name" value="PTS SYSTEM N,N'-DIACETYLCHITOBIOSE-SPECIFIC EIIA COMPONENT"/>
    <property type="match status" value="1"/>
</dbReference>
<proteinExistence type="predicted"/>
<keyword evidence="6" id="KW-0460">Magnesium</keyword>
<dbReference type="AlphaFoldDB" id="A0A5K1IIQ9"/>
<feature type="modified residue" description="Phosphohistidine; by HPr" evidence="7">
    <location>
        <position position="78"/>
    </location>
</feature>
<dbReference type="GO" id="GO:0016740">
    <property type="term" value="F:transferase activity"/>
    <property type="evidence" value="ECO:0007669"/>
    <property type="project" value="UniProtKB-KW"/>
</dbReference>
<dbReference type="Proteomes" id="UP000469380">
    <property type="component" value="Unassembled WGS sequence"/>
</dbReference>
<dbReference type="RefSeq" id="WP_117757821.1">
    <property type="nucleotide sequence ID" value="NZ_CABJBP010000018.1"/>
</dbReference>
<gene>
    <name evidence="9" type="primary">chbA</name>
    <name evidence="9" type="ORF">CKJAJONC_01051</name>
    <name evidence="8" type="ORF">GT464_03405</name>
</gene>
<evidence type="ECO:0000256" key="1">
    <source>
        <dbReference type="ARBA" id="ARBA00022448"/>
    </source>
</evidence>
<evidence type="ECO:0000256" key="2">
    <source>
        <dbReference type="ARBA" id="ARBA00022597"/>
    </source>
</evidence>
<keyword evidence="1" id="KW-0813">Transport</keyword>
<evidence type="ECO:0000313" key="8">
    <source>
        <dbReference type="EMBL" id="MZJ39004.1"/>
    </source>
</evidence>
<dbReference type="InterPro" id="IPR003188">
    <property type="entry name" value="PTS_IIA_lac/cel"/>
</dbReference>
<dbReference type="Pfam" id="PF02255">
    <property type="entry name" value="PTS_IIA"/>
    <property type="match status" value="1"/>
</dbReference>
<evidence type="ECO:0000256" key="5">
    <source>
        <dbReference type="PIRSR" id="PIRSR000699-1"/>
    </source>
</evidence>
<dbReference type="InterPro" id="IPR036542">
    <property type="entry name" value="PTS_IIA_lac/cel_sf"/>
</dbReference>
<feature type="active site" description="Tele-phosphohistidine intermediate" evidence="5">
    <location>
        <position position="78"/>
    </location>
</feature>
<sequence length="108" mass="11669">MDDQGTEMVSFQLVAAAGEARSLAFEALEKAKAGDFDAAAKLMKQSKDAGIKAHHIQTQLLSTEAAGEHLSVDVLLVHAQDHLMCSMLAQELVQELICLYERTATKNA</sequence>
<evidence type="ECO:0000256" key="4">
    <source>
        <dbReference type="ARBA" id="ARBA00022683"/>
    </source>
</evidence>
<reference evidence="9 10" key="2">
    <citation type="submission" date="2019-10" db="EMBL/GenBank/DDBJ databases">
        <authorList>
            <person name="Wolf R A."/>
        </authorList>
    </citation>
    <scope>NUCLEOTIDE SEQUENCE [LARGE SCALE GENOMIC DNA]</scope>
    <source>
        <strain evidence="9">Collinsella_aerofaciens_DSM_13712</strain>
    </source>
</reference>
<keyword evidence="4" id="KW-0598">Phosphotransferase system</keyword>
<dbReference type="EC" id="2.7.1.196" evidence="9"/>
<dbReference type="Gene3D" id="1.20.58.80">
    <property type="entry name" value="Phosphotransferase system, lactose/cellobiose-type IIA subunit"/>
    <property type="match status" value="1"/>
</dbReference>
<feature type="binding site" evidence="6">
    <location>
        <position position="81"/>
    </location>
    <ligand>
        <name>Mg(2+)</name>
        <dbReference type="ChEBI" id="CHEBI:18420"/>
        <note>ligand shared between all trimeric partners</note>
    </ligand>
</feature>
<dbReference type="Proteomes" id="UP000368032">
    <property type="component" value="Unassembled WGS sequence"/>
</dbReference>
<dbReference type="GO" id="GO:0046872">
    <property type="term" value="F:metal ion binding"/>
    <property type="evidence" value="ECO:0007669"/>
    <property type="project" value="UniProtKB-KW"/>
</dbReference>
<evidence type="ECO:0000256" key="3">
    <source>
        <dbReference type="ARBA" id="ARBA00022679"/>
    </source>
</evidence>
<evidence type="ECO:0000256" key="7">
    <source>
        <dbReference type="PROSITE-ProRule" id="PRU00418"/>
    </source>
</evidence>
<dbReference type="SUPFAM" id="SSF46973">
    <property type="entry name" value="Enzyme IIa from lactose specific PTS, IIa-lac"/>
    <property type="match status" value="1"/>
</dbReference>
<evidence type="ECO:0000313" key="11">
    <source>
        <dbReference type="Proteomes" id="UP000469380"/>
    </source>
</evidence>
<evidence type="ECO:0000256" key="6">
    <source>
        <dbReference type="PIRSR" id="PIRSR000699-2"/>
    </source>
</evidence>
<comment type="cofactor">
    <cofactor evidence="6">
        <name>Mg(2+)</name>
        <dbReference type="ChEBI" id="CHEBI:18420"/>
    </cofactor>
    <text evidence="6">Binds 1 Mg(2+) ion per trimer.</text>
</comment>
<keyword evidence="3 9" id="KW-0808">Transferase</keyword>
<dbReference type="PIRSF" id="PIRSF000699">
    <property type="entry name" value="PTS_IILac_III"/>
    <property type="match status" value="1"/>
</dbReference>
<dbReference type="EMBL" id="CABWIF010000001">
    <property type="protein sequence ID" value="VWL86139.1"/>
    <property type="molecule type" value="Genomic_DNA"/>
</dbReference>
<protein>
    <submittedName>
        <fullName evidence="8">PTS lactose/cellobiose transporter subunit IIA</fullName>
    </submittedName>
    <submittedName>
        <fullName evidence="9">PTS system N,N'-diacetylchitobiose-specific EIIA component</fullName>
        <ecNumber evidence="9">2.7.1.196</ecNumber>
    </submittedName>
</protein>
<evidence type="ECO:0000313" key="10">
    <source>
        <dbReference type="Proteomes" id="UP000368032"/>
    </source>
</evidence>
<dbReference type="GO" id="GO:0009401">
    <property type="term" value="P:phosphoenolpyruvate-dependent sugar phosphotransferase system"/>
    <property type="evidence" value="ECO:0007669"/>
    <property type="project" value="UniProtKB-KW"/>
</dbReference>
<name>A0A5K1IIQ9_9ACTN</name>
<reference evidence="8 11" key="1">
    <citation type="journal article" date="2019" name="Nat. Med.">
        <title>A library of human gut bacterial isolates paired with longitudinal multiomics data enables mechanistic microbiome research.</title>
        <authorList>
            <person name="Poyet M."/>
            <person name="Groussin M."/>
            <person name="Gibbons S.M."/>
            <person name="Avila-Pacheco J."/>
            <person name="Jiang X."/>
            <person name="Kearney S.M."/>
            <person name="Perrotta A.R."/>
            <person name="Berdy B."/>
            <person name="Zhao S."/>
            <person name="Lieberman T.D."/>
            <person name="Swanson P.K."/>
            <person name="Smith M."/>
            <person name="Roesemann S."/>
            <person name="Alexander J.E."/>
            <person name="Rich S.A."/>
            <person name="Livny J."/>
            <person name="Vlamakis H."/>
            <person name="Clish C."/>
            <person name="Bullock K."/>
            <person name="Deik A."/>
            <person name="Scott J."/>
            <person name="Pierce K.A."/>
            <person name="Xavier R.J."/>
            <person name="Alm E.J."/>
        </authorList>
    </citation>
    <scope>NUCLEOTIDE SEQUENCE [LARGE SCALE GENOMIC DNA]</scope>
    <source>
        <strain evidence="8 11">BIOML-A20</strain>
    </source>
</reference>
<keyword evidence="2" id="KW-0762">Sugar transport</keyword>
<evidence type="ECO:0000313" key="9">
    <source>
        <dbReference type="EMBL" id="VWL86139.1"/>
    </source>
</evidence>
<organism evidence="9 10">
    <name type="scientific">Collinsella aerofaciens</name>
    <dbReference type="NCBI Taxonomy" id="74426"/>
    <lineage>
        <taxon>Bacteria</taxon>
        <taxon>Bacillati</taxon>
        <taxon>Actinomycetota</taxon>
        <taxon>Coriobacteriia</taxon>
        <taxon>Coriobacteriales</taxon>
        <taxon>Coriobacteriaceae</taxon>
        <taxon>Collinsella</taxon>
    </lineage>
</organism>
<accession>A0A5K1IIQ9</accession>
<keyword evidence="6" id="KW-0479">Metal-binding</keyword>
<dbReference type="CDD" id="cd00215">
    <property type="entry name" value="PTS_IIA_lac"/>
    <property type="match status" value="1"/>
</dbReference>
<dbReference type="EMBL" id="WWSR01000004">
    <property type="protein sequence ID" value="MZJ39004.1"/>
    <property type="molecule type" value="Genomic_DNA"/>
</dbReference>
<dbReference type="PANTHER" id="PTHR34382">
    <property type="entry name" value="PTS SYSTEM N,N'-DIACETYLCHITOBIOSE-SPECIFIC EIIA COMPONENT"/>
    <property type="match status" value="1"/>
</dbReference>